<feature type="domain" description="Glycoside hydrolase family 65 N-terminal" evidence="6">
    <location>
        <begin position="23"/>
        <end position="183"/>
    </location>
</feature>
<dbReference type="Pfam" id="PF03632">
    <property type="entry name" value="Glyco_hydro_65m"/>
    <property type="match status" value="1"/>
</dbReference>
<feature type="domain" description="Glycoside hydrolase family 65 central catalytic" evidence="4">
    <location>
        <begin position="346"/>
        <end position="710"/>
    </location>
</feature>
<evidence type="ECO:0000313" key="8">
    <source>
        <dbReference type="Proteomes" id="UP001215231"/>
    </source>
</evidence>
<dbReference type="EMBL" id="CP059693">
    <property type="protein sequence ID" value="WDE14355.1"/>
    <property type="molecule type" value="Genomic_DNA"/>
</dbReference>
<organism evidence="7 8">
    <name type="scientific">Thalassomonas haliotis</name>
    <dbReference type="NCBI Taxonomy" id="485448"/>
    <lineage>
        <taxon>Bacteria</taxon>
        <taxon>Pseudomonadati</taxon>
        <taxon>Pseudomonadota</taxon>
        <taxon>Gammaproteobacteria</taxon>
        <taxon>Alteromonadales</taxon>
        <taxon>Colwelliaceae</taxon>
        <taxon>Thalassomonas</taxon>
    </lineage>
</organism>
<keyword evidence="3" id="KW-0808">Transferase</keyword>
<dbReference type="Pfam" id="PF03633">
    <property type="entry name" value="Glyco_hydro_65C"/>
    <property type="match status" value="1"/>
</dbReference>
<dbReference type="InterPro" id="IPR037018">
    <property type="entry name" value="GH65_N"/>
</dbReference>
<dbReference type="PANTHER" id="PTHR11051:SF8">
    <property type="entry name" value="PROTEIN-GLUCOSYLGALACTOSYLHYDROXYLYSINE GLUCOSIDASE"/>
    <property type="match status" value="1"/>
</dbReference>
<protein>
    <submittedName>
        <fullName evidence="7">Glycoside hydrolase family 65 protein</fullName>
    </submittedName>
</protein>
<dbReference type="InterPro" id="IPR008928">
    <property type="entry name" value="6-hairpin_glycosidase_sf"/>
</dbReference>
<keyword evidence="7" id="KW-0378">Hydrolase</keyword>
<evidence type="ECO:0000256" key="2">
    <source>
        <dbReference type="ARBA" id="ARBA00022676"/>
    </source>
</evidence>
<evidence type="ECO:0000259" key="5">
    <source>
        <dbReference type="Pfam" id="PF03633"/>
    </source>
</evidence>
<sequence>MDAAADSSDWQITLAELEHLPLAVTETLFALGNGTLGTRGTSGYRHPDFIRDCEGTYINGAYVSEQIHYDESAYGFARFNNKMLQVADSKGISLFAGKANADSSADNAFAVKEVLSRCLNMKTGIFEESLLLATASGQEIKLHTRRFICQHNGHLMVNAFTLEPLAFCGPITLVSTIANPSGKSEASDDPRVGDLSVAENLTLNAGEAGEQVSYQLQQLDVPNSLICHAISHSFDDRAEFVGGESDDSAGLTCHYQLNLSEDKQTFCKYSFISHAFIGGDNQANSEGGSAAEQGALLIQEAKAELAQVLTLGYAGHLQQHSRLIGEFWHNSDIEISGNGEQQKAIRLNMLHLYMSAGRDGLRNIGAKGLTGPGYDGHYFWDSEIYIIPYFIYTQPEIARSLLSFRFSGLDKARQRALEMGHEQGALFPWRTIGGEECSSYFPAGTAQYHINAAVAYAVRHYFSATRDWDFIWSEGAELVFESARLWPSLGHFNAARDGKFCLDLVTGPDEYTALVNNNYYTNVMAKIHLAFACDLARQMGQQAPDNYRRLLKQLNLDEQELALWQNIADNMYLPHDDKRAISPQDDSFLAKKPWDFAGTAKDKYPLLLNFHPLVIYRHQVLKQADVILANFLQDDMVPLSLKKNNLAFYEPLTTHDSTLSACTHSIAYSEVGERQQAYHYFEETVMTDLANLHKNSHYGVHTAAMAGSWMCITQGFAGLRVRDGKACFNPFLPKSWQGVSFKLRLLGCQLQLTMSGEKIRYQLLTGKSLRLQHGQQEAVLTQDKPVQNFSLTAEHA</sequence>
<dbReference type="PIRSF" id="PIRSF036289">
    <property type="entry name" value="Glycosyl_hydrolase_malt_phosph"/>
    <property type="match status" value="1"/>
</dbReference>
<accession>A0ABY7VLG4</accession>
<evidence type="ECO:0000259" key="4">
    <source>
        <dbReference type="Pfam" id="PF03632"/>
    </source>
</evidence>
<dbReference type="InterPro" id="IPR012341">
    <property type="entry name" value="6hp_glycosidase-like_sf"/>
</dbReference>
<dbReference type="InterPro" id="IPR005196">
    <property type="entry name" value="Glyco_hydro_65_N"/>
</dbReference>
<dbReference type="InterPro" id="IPR005195">
    <property type="entry name" value="Glyco_hydro_65_M"/>
</dbReference>
<dbReference type="PANTHER" id="PTHR11051">
    <property type="entry name" value="GLYCOSYL HYDROLASE-RELATED"/>
    <property type="match status" value="1"/>
</dbReference>
<keyword evidence="8" id="KW-1185">Reference proteome</keyword>
<dbReference type="Gene3D" id="2.60.420.10">
    <property type="entry name" value="Maltose phosphorylase, domain 3"/>
    <property type="match status" value="1"/>
</dbReference>
<reference evidence="7 8" key="1">
    <citation type="journal article" date="2022" name="Mar. Drugs">
        <title>Bioassay-Guided Fractionation Leads to the Detection of Cholic Acid Generated by the Rare Thalassomonas sp.</title>
        <authorList>
            <person name="Pheiffer F."/>
            <person name="Schneider Y.K."/>
            <person name="Hansen E.H."/>
            <person name="Andersen J.H."/>
            <person name="Isaksson J."/>
            <person name="Busche T."/>
            <person name="R C."/>
            <person name="Kalinowski J."/>
            <person name="Zyl L.V."/>
            <person name="Trindade M."/>
        </authorList>
    </citation>
    <scope>NUCLEOTIDE SEQUENCE [LARGE SCALE GENOMIC DNA]</scope>
    <source>
        <strain evidence="7 8">A5K-61T</strain>
    </source>
</reference>
<dbReference type="Gene3D" id="1.50.10.10">
    <property type="match status" value="1"/>
</dbReference>
<proteinExistence type="inferred from homology"/>
<gene>
    <name evidence="7" type="ORF">H3N35_00945</name>
</gene>
<dbReference type="InterPro" id="IPR011013">
    <property type="entry name" value="Gal_mutarotase_sf_dom"/>
</dbReference>
<evidence type="ECO:0000259" key="6">
    <source>
        <dbReference type="Pfam" id="PF03636"/>
    </source>
</evidence>
<dbReference type="InterPro" id="IPR005194">
    <property type="entry name" value="Glyco_hydro_65_C"/>
</dbReference>
<dbReference type="Pfam" id="PF03636">
    <property type="entry name" value="Glyco_hydro_65N"/>
    <property type="match status" value="1"/>
</dbReference>
<dbReference type="GO" id="GO:0016787">
    <property type="term" value="F:hydrolase activity"/>
    <property type="evidence" value="ECO:0007669"/>
    <property type="project" value="UniProtKB-KW"/>
</dbReference>
<feature type="domain" description="Glycoside hydrolase family 65 C-terminal" evidence="5">
    <location>
        <begin position="719"/>
        <end position="780"/>
    </location>
</feature>
<keyword evidence="2" id="KW-0328">Glycosyltransferase</keyword>
<evidence type="ECO:0000313" key="7">
    <source>
        <dbReference type="EMBL" id="WDE14355.1"/>
    </source>
</evidence>
<dbReference type="SUPFAM" id="SSF74650">
    <property type="entry name" value="Galactose mutarotase-like"/>
    <property type="match status" value="1"/>
</dbReference>
<dbReference type="InterPro" id="IPR017045">
    <property type="entry name" value="Malt_Pase/Glycosyl_Hdrlase"/>
</dbReference>
<evidence type="ECO:0000256" key="3">
    <source>
        <dbReference type="ARBA" id="ARBA00022679"/>
    </source>
</evidence>
<dbReference type="Proteomes" id="UP001215231">
    <property type="component" value="Chromosome"/>
</dbReference>
<dbReference type="Gene3D" id="2.70.98.40">
    <property type="entry name" value="Glycoside hydrolase, family 65, N-terminal domain"/>
    <property type="match status" value="1"/>
</dbReference>
<evidence type="ECO:0000256" key="1">
    <source>
        <dbReference type="ARBA" id="ARBA00006768"/>
    </source>
</evidence>
<name>A0ABY7VLG4_9GAMM</name>
<dbReference type="SUPFAM" id="SSF48208">
    <property type="entry name" value="Six-hairpin glycosidases"/>
    <property type="match status" value="1"/>
</dbReference>
<comment type="similarity">
    <text evidence="1">Belongs to the glycosyl hydrolase 65 family.</text>
</comment>